<keyword evidence="7 8" id="KW-0472">Membrane</keyword>
<dbReference type="PANTHER" id="PTHR48041:SF139">
    <property type="entry name" value="PROTEIN SCARLET"/>
    <property type="match status" value="1"/>
</dbReference>
<evidence type="ECO:0000256" key="2">
    <source>
        <dbReference type="ARBA" id="ARBA00022448"/>
    </source>
</evidence>
<dbReference type="Pfam" id="PF00005">
    <property type="entry name" value="ABC_tran"/>
    <property type="match status" value="1"/>
</dbReference>
<evidence type="ECO:0000256" key="4">
    <source>
        <dbReference type="ARBA" id="ARBA00022741"/>
    </source>
</evidence>
<evidence type="ECO:0000256" key="5">
    <source>
        <dbReference type="ARBA" id="ARBA00022840"/>
    </source>
</evidence>
<dbReference type="InterPro" id="IPR013525">
    <property type="entry name" value="ABC2_TM"/>
</dbReference>
<protein>
    <recommendedName>
        <fullName evidence="9">ABC transporter domain-containing protein</fullName>
    </recommendedName>
</protein>
<accession>A0A7S3UXL6</accession>
<feature type="transmembrane region" description="Helical" evidence="8">
    <location>
        <begin position="502"/>
        <end position="520"/>
    </location>
</feature>
<dbReference type="PROSITE" id="PS50893">
    <property type="entry name" value="ABC_TRANSPORTER_2"/>
    <property type="match status" value="1"/>
</dbReference>
<dbReference type="GO" id="GO:0016887">
    <property type="term" value="F:ATP hydrolysis activity"/>
    <property type="evidence" value="ECO:0007669"/>
    <property type="project" value="InterPro"/>
</dbReference>
<dbReference type="InterPro" id="IPR003593">
    <property type="entry name" value="AAA+_ATPase"/>
</dbReference>
<keyword evidence="4" id="KW-0547">Nucleotide-binding</keyword>
<evidence type="ECO:0000256" key="3">
    <source>
        <dbReference type="ARBA" id="ARBA00022692"/>
    </source>
</evidence>
<dbReference type="InterPro" id="IPR043926">
    <property type="entry name" value="ABCG_dom"/>
</dbReference>
<dbReference type="InterPro" id="IPR050352">
    <property type="entry name" value="ABCG_transporters"/>
</dbReference>
<sequence length="630" mass="70523">MGKKVAEASMSEAVAEAHFGQENNKIILKAENLTYKVKDKKKEKCVLSDLNLTYGSGELAAIMGPSGAGKTSLLNVLSNSRSKKNLTGKIKLNGDELPKGYKNICSYIPQNDVLYAGLTPRQSIEYAAKLRLPVETDPVERDAIVKKLIDDLGLEKCADTLIGDNTTRGISGGEKKRTSIGVELIVNPVIVLVDEPTSGLDSKMAEDVVEMLGQLCKEHGRLVLCTIHQPSWKIFEMFDKLTLLRHGKTVYHGQSSQIIEYFDKLELKVPDFENPLDFYFKQIQENDEINFALEWTNVTKNDPDKFETELAKVPVSGLISGKNIVKGWKTNANSDWDQFKILFSRLAQDTVRDRRKFTRSIIMKLVMALLLGTIFIGQSDGTNDGVFTSNGGMFFIVMSTIMRVISSTILEYPLIKPLLIREYRNGAFSIFPYFLAQLLNNTLFESFGSFLYLTAYFMIGFEQDIISVLYFMAILVLLVCICCEVGLAIGANAQDTKDAQKYFIPVIMPNILFAGFFIPYEQIPFYFQWIYYVSFVQYAVSSILINEFEDQEFADCQPGALSGSLANGSCATFTADGFCFTTGEELLKEFSLQPSFLQRNLIILVGYILVLIPITYHNIRKAIIKGAATV</sequence>
<feature type="transmembrane region" description="Helical" evidence="8">
    <location>
        <begin position="465"/>
        <end position="490"/>
    </location>
</feature>
<dbReference type="EMBL" id="HBIN01013667">
    <property type="protein sequence ID" value="CAE0440185.1"/>
    <property type="molecule type" value="Transcribed_RNA"/>
</dbReference>
<dbReference type="GO" id="GO:0140359">
    <property type="term" value="F:ABC-type transporter activity"/>
    <property type="evidence" value="ECO:0007669"/>
    <property type="project" value="InterPro"/>
</dbReference>
<dbReference type="Pfam" id="PF01061">
    <property type="entry name" value="ABC2_membrane"/>
    <property type="match status" value="1"/>
</dbReference>
<comment type="subcellular location">
    <subcellularLocation>
        <location evidence="1">Membrane</location>
        <topology evidence="1">Multi-pass membrane protein</topology>
    </subcellularLocation>
</comment>
<feature type="transmembrane region" description="Helical" evidence="8">
    <location>
        <begin position="391"/>
        <end position="412"/>
    </location>
</feature>
<feature type="transmembrane region" description="Helical" evidence="8">
    <location>
        <begin position="433"/>
        <end position="459"/>
    </location>
</feature>
<reference evidence="10" key="1">
    <citation type="submission" date="2021-01" db="EMBL/GenBank/DDBJ databases">
        <authorList>
            <person name="Corre E."/>
            <person name="Pelletier E."/>
            <person name="Niang G."/>
            <person name="Scheremetjew M."/>
            <person name="Finn R."/>
            <person name="Kale V."/>
            <person name="Holt S."/>
            <person name="Cochrane G."/>
            <person name="Meng A."/>
            <person name="Brown T."/>
            <person name="Cohen L."/>
        </authorList>
    </citation>
    <scope>NUCLEOTIDE SEQUENCE</scope>
    <source>
        <strain evidence="10">GSBS06</strain>
    </source>
</reference>
<keyword evidence="5" id="KW-0067">ATP-binding</keyword>
<evidence type="ECO:0000259" key="9">
    <source>
        <dbReference type="PROSITE" id="PS50893"/>
    </source>
</evidence>
<evidence type="ECO:0000256" key="7">
    <source>
        <dbReference type="ARBA" id="ARBA00023136"/>
    </source>
</evidence>
<evidence type="ECO:0000256" key="6">
    <source>
        <dbReference type="ARBA" id="ARBA00022989"/>
    </source>
</evidence>
<dbReference type="InterPro" id="IPR003439">
    <property type="entry name" value="ABC_transporter-like_ATP-bd"/>
</dbReference>
<name>A0A7S3UXL6_9STRA</name>
<feature type="transmembrane region" description="Helical" evidence="8">
    <location>
        <begin position="361"/>
        <end position="379"/>
    </location>
</feature>
<dbReference type="SUPFAM" id="SSF52540">
    <property type="entry name" value="P-loop containing nucleoside triphosphate hydrolases"/>
    <property type="match status" value="1"/>
</dbReference>
<evidence type="ECO:0000256" key="1">
    <source>
        <dbReference type="ARBA" id="ARBA00004141"/>
    </source>
</evidence>
<feature type="transmembrane region" description="Helical" evidence="8">
    <location>
        <begin position="596"/>
        <end position="616"/>
    </location>
</feature>
<evidence type="ECO:0000313" key="10">
    <source>
        <dbReference type="EMBL" id="CAE0440185.1"/>
    </source>
</evidence>
<feature type="domain" description="ABC transporter" evidence="9">
    <location>
        <begin position="28"/>
        <end position="271"/>
    </location>
</feature>
<proteinExistence type="predicted"/>
<keyword evidence="2" id="KW-0813">Transport</keyword>
<dbReference type="AlphaFoldDB" id="A0A7S3UXL6"/>
<dbReference type="PANTHER" id="PTHR48041">
    <property type="entry name" value="ABC TRANSPORTER G FAMILY MEMBER 28"/>
    <property type="match status" value="1"/>
</dbReference>
<keyword evidence="6 8" id="KW-1133">Transmembrane helix</keyword>
<dbReference type="SMART" id="SM00382">
    <property type="entry name" value="AAA"/>
    <property type="match status" value="1"/>
</dbReference>
<dbReference type="GO" id="GO:0016020">
    <property type="term" value="C:membrane"/>
    <property type="evidence" value="ECO:0007669"/>
    <property type="project" value="UniProtKB-SubCell"/>
</dbReference>
<keyword evidence="3 8" id="KW-0812">Transmembrane</keyword>
<evidence type="ECO:0000256" key="8">
    <source>
        <dbReference type="SAM" id="Phobius"/>
    </source>
</evidence>
<dbReference type="GO" id="GO:0005524">
    <property type="term" value="F:ATP binding"/>
    <property type="evidence" value="ECO:0007669"/>
    <property type="project" value="UniProtKB-KW"/>
</dbReference>
<dbReference type="Gene3D" id="3.40.50.300">
    <property type="entry name" value="P-loop containing nucleotide triphosphate hydrolases"/>
    <property type="match status" value="1"/>
</dbReference>
<dbReference type="InterPro" id="IPR027417">
    <property type="entry name" value="P-loop_NTPase"/>
</dbReference>
<organism evidence="10">
    <name type="scientific">Aplanochytrium stocchinoi</name>
    <dbReference type="NCBI Taxonomy" id="215587"/>
    <lineage>
        <taxon>Eukaryota</taxon>
        <taxon>Sar</taxon>
        <taxon>Stramenopiles</taxon>
        <taxon>Bigyra</taxon>
        <taxon>Labyrinthulomycetes</taxon>
        <taxon>Thraustochytrida</taxon>
        <taxon>Thraustochytriidae</taxon>
        <taxon>Aplanochytrium</taxon>
    </lineage>
</organism>
<gene>
    <name evidence="10" type="ORF">ASTO00021_LOCUS10333</name>
</gene>
<dbReference type="Pfam" id="PF19055">
    <property type="entry name" value="ABC2_membrane_7"/>
    <property type="match status" value="1"/>
</dbReference>